<name>A0A0D5C2Y1_9ARCH</name>
<dbReference type="OrthoDB" id="871at2157"/>
<dbReference type="STRING" id="1580092.NADRNF5_1386"/>
<evidence type="ECO:0000313" key="1">
    <source>
        <dbReference type="EMBL" id="AJW71071.1"/>
    </source>
</evidence>
<organism evidence="1 2">
    <name type="scientific">Nitrosopumilus adriaticus</name>
    <dbReference type="NCBI Taxonomy" id="1580092"/>
    <lineage>
        <taxon>Archaea</taxon>
        <taxon>Nitrososphaerota</taxon>
        <taxon>Nitrososphaeria</taxon>
        <taxon>Nitrosopumilales</taxon>
        <taxon>Nitrosopumilaceae</taxon>
        <taxon>Nitrosopumilus</taxon>
    </lineage>
</organism>
<reference evidence="2" key="1">
    <citation type="submission" date="2015-03" db="EMBL/GenBank/DDBJ databases">
        <title>Characterization of two novel Thaumarchaeota isolated from the Northern Adriatic Sea.</title>
        <authorList>
            <person name="Bayer B."/>
            <person name="Vojvoda J."/>
            <person name="Offre P."/>
            <person name="Srivastava A."/>
            <person name="Elisabeth N."/>
            <person name="Garcia J.A.L."/>
            <person name="Schleper C."/>
            <person name="Herndl G.J."/>
        </authorList>
    </citation>
    <scope>NUCLEOTIDE SEQUENCE [LARGE SCALE GENOMIC DNA]</scope>
    <source>
        <strain evidence="2">NF5</strain>
    </source>
</reference>
<gene>
    <name evidence="1" type="ORF">NADRNF5_1386</name>
</gene>
<dbReference type="EMBL" id="CP011070">
    <property type="protein sequence ID" value="AJW71071.1"/>
    <property type="molecule type" value="Genomic_DNA"/>
</dbReference>
<proteinExistence type="predicted"/>
<accession>A0A0D5C2Y1</accession>
<dbReference type="Proteomes" id="UP000032408">
    <property type="component" value="Chromosome"/>
</dbReference>
<dbReference type="HOGENOM" id="CLU_204313_0_0_2"/>
<dbReference type="GeneID" id="59167016"/>
<dbReference type="RefSeq" id="WP_192828378.1">
    <property type="nucleotide sequence ID" value="NZ_CP011070.1"/>
</dbReference>
<reference evidence="1 2" key="2">
    <citation type="journal article" date="2016" name="ISME J.">
        <title>Physiological and genomic characterization of two novel marine thaumarchaeal strains indicates niche differentiation.</title>
        <authorList>
            <person name="Bayer B."/>
            <person name="Vojvoda J."/>
            <person name="Offre P."/>
            <person name="Alves R.J."/>
            <person name="Elisabeth N.H."/>
            <person name="Garcia J.A."/>
            <person name="Volland J.M."/>
            <person name="Srivastava A."/>
            <person name="Schleper C."/>
            <person name="Herndl G.J."/>
        </authorList>
    </citation>
    <scope>NUCLEOTIDE SEQUENCE [LARGE SCALE GENOMIC DNA]</scope>
    <source>
        <strain evidence="1 2">NF5</strain>
    </source>
</reference>
<dbReference type="AlphaFoldDB" id="A0A0D5C2Y1"/>
<protein>
    <submittedName>
        <fullName evidence="1">Uncharacterized protein</fullName>
    </submittedName>
</protein>
<evidence type="ECO:0000313" key="2">
    <source>
        <dbReference type="Proteomes" id="UP000032408"/>
    </source>
</evidence>
<dbReference type="KEGG" id="nin:NADRNF5_1386"/>
<sequence>MMIHKIRYFESKQLSEGVYLQDVVNDFLSKKGDSIIAVLPVLDNALLVHYKE</sequence>
<keyword evidence="2" id="KW-1185">Reference proteome</keyword>